<keyword evidence="2" id="KW-1185">Reference proteome</keyword>
<evidence type="ECO:0000313" key="1">
    <source>
        <dbReference type="EMBL" id="KAK7162429.1"/>
    </source>
</evidence>
<sequence length="18" mass="2235">MSEDTQVYPMRKCFIDRD</sequence>
<reference evidence="1 2" key="1">
    <citation type="submission" date="2024-02" db="EMBL/GenBank/DDBJ databases">
        <title>Chromosome-level genome assembly of the Eurasian Minnow (Phoxinus phoxinus).</title>
        <authorList>
            <person name="Oriowo T.O."/>
            <person name="Martin S."/>
            <person name="Stange M."/>
            <person name="Chrysostomakis Y."/>
            <person name="Brown T."/>
            <person name="Winkler S."/>
            <person name="Kukowka S."/>
            <person name="Myers E.W."/>
            <person name="Bohne A."/>
        </authorList>
    </citation>
    <scope>NUCLEOTIDE SEQUENCE [LARGE SCALE GENOMIC DNA]</scope>
    <source>
        <strain evidence="1">ZFMK-TIS-60720</strain>
        <tissue evidence="1">Whole Organism</tissue>
    </source>
</reference>
<accession>A0AAN9D764</accession>
<evidence type="ECO:0000313" key="2">
    <source>
        <dbReference type="Proteomes" id="UP001364617"/>
    </source>
</evidence>
<proteinExistence type="predicted"/>
<protein>
    <submittedName>
        <fullName evidence="1">Uncharacterized protein</fullName>
    </submittedName>
</protein>
<dbReference type="AlphaFoldDB" id="A0AAN9D764"/>
<name>A0AAN9D764_9TELE</name>
<dbReference type="Proteomes" id="UP001364617">
    <property type="component" value="Unassembled WGS sequence"/>
</dbReference>
<organism evidence="1 2">
    <name type="scientific">Phoxinus phoxinus</name>
    <name type="common">Eurasian minnow</name>
    <dbReference type="NCBI Taxonomy" id="58324"/>
    <lineage>
        <taxon>Eukaryota</taxon>
        <taxon>Metazoa</taxon>
        <taxon>Chordata</taxon>
        <taxon>Craniata</taxon>
        <taxon>Vertebrata</taxon>
        <taxon>Euteleostomi</taxon>
        <taxon>Actinopterygii</taxon>
        <taxon>Neopterygii</taxon>
        <taxon>Teleostei</taxon>
        <taxon>Ostariophysi</taxon>
        <taxon>Cypriniformes</taxon>
        <taxon>Leuciscidae</taxon>
        <taxon>Phoxininae</taxon>
        <taxon>Phoxinus</taxon>
    </lineage>
</organism>
<gene>
    <name evidence="1" type="ORF">R3I93_006662</name>
</gene>
<dbReference type="EMBL" id="JAYKXH010000007">
    <property type="protein sequence ID" value="KAK7162429.1"/>
    <property type="molecule type" value="Genomic_DNA"/>
</dbReference>
<comment type="caution">
    <text evidence="1">The sequence shown here is derived from an EMBL/GenBank/DDBJ whole genome shotgun (WGS) entry which is preliminary data.</text>
</comment>